<dbReference type="EMBL" id="MFLF01000009">
    <property type="protein sequence ID" value="OGG60173.1"/>
    <property type="molecule type" value="Genomic_DNA"/>
</dbReference>
<dbReference type="Gene3D" id="2.70.70.10">
    <property type="entry name" value="Glucose Permease (Domain IIA)"/>
    <property type="match status" value="1"/>
</dbReference>
<dbReference type="InterPro" id="IPR011055">
    <property type="entry name" value="Dup_hybrid_motif"/>
</dbReference>
<protein>
    <recommendedName>
        <fullName evidence="1">LysM domain-containing protein</fullName>
    </recommendedName>
</protein>
<dbReference type="PANTHER" id="PTHR21666:SF270">
    <property type="entry name" value="MUREIN HYDROLASE ACTIVATOR ENVC"/>
    <property type="match status" value="1"/>
</dbReference>
<dbReference type="InterPro" id="IPR036779">
    <property type="entry name" value="LysM_dom_sf"/>
</dbReference>
<dbReference type="STRING" id="1798492.A3C89_02160"/>
<dbReference type="InterPro" id="IPR018392">
    <property type="entry name" value="LysM"/>
</dbReference>
<dbReference type="Pfam" id="PF01551">
    <property type="entry name" value="Peptidase_M23"/>
    <property type="match status" value="1"/>
</dbReference>
<dbReference type="SMART" id="SM00257">
    <property type="entry name" value="LysM"/>
    <property type="match status" value="2"/>
</dbReference>
<evidence type="ECO:0000259" key="1">
    <source>
        <dbReference type="PROSITE" id="PS51782"/>
    </source>
</evidence>
<gene>
    <name evidence="2" type="ORF">A3C89_02160</name>
</gene>
<dbReference type="Proteomes" id="UP000178794">
    <property type="component" value="Unassembled WGS sequence"/>
</dbReference>
<evidence type="ECO:0000313" key="2">
    <source>
        <dbReference type="EMBL" id="OGG60173.1"/>
    </source>
</evidence>
<dbReference type="PROSITE" id="PS51782">
    <property type="entry name" value="LYSM"/>
    <property type="match status" value="2"/>
</dbReference>
<feature type="domain" description="LysM" evidence="1">
    <location>
        <begin position="67"/>
        <end position="111"/>
    </location>
</feature>
<reference evidence="2 3" key="1">
    <citation type="journal article" date="2016" name="Nat. Commun.">
        <title>Thousands of microbial genomes shed light on interconnected biogeochemical processes in an aquifer system.</title>
        <authorList>
            <person name="Anantharaman K."/>
            <person name="Brown C.T."/>
            <person name="Hug L.A."/>
            <person name="Sharon I."/>
            <person name="Castelle C.J."/>
            <person name="Probst A.J."/>
            <person name="Thomas B.C."/>
            <person name="Singh A."/>
            <person name="Wilkins M.J."/>
            <person name="Karaoz U."/>
            <person name="Brodie E.L."/>
            <person name="Williams K.H."/>
            <person name="Hubbard S.S."/>
            <person name="Banfield J.F."/>
        </authorList>
    </citation>
    <scope>NUCLEOTIDE SEQUENCE [LARGE SCALE GENOMIC DNA]</scope>
</reference>
<dbReference type="InterPro" id="IPR050570">
    <property type="entry name" value="Cell_wall_metabolism_enzyme"/>
</dbReference>
<feature type="domain" description="LysM" evidence="1">
    <location>
        <begin position="117"/>
        <end position="167"/>
    </location>
</feature>
<accession>A0A1F6DFG4</accession>
<dbReference type="SUPFAM" id="SSF51261">
    <property type="entry name" value="Duplicated hybrid motif"/>
    <property type="match status" value="1"/>
</dbReference>
<dbReference type="CDD" id="cd12797">
    <property type="entry name" value="M23_peptidase"/>
    <property type="match status" value="1"/>
</dbReference>
<sequence>MSSLAASESDSPYVIVQPIQDTTAQNIPLLGTTTATPLAVPGGADGFLFAENDRSFEKSGTVSGEISVYVVHEGDTLSQIAQMFDVSQNTILWANDIARANLIKPGMVLNILPISGVRHTVKKGDTIASLVKKYKGDADEIVAYNQLEGDLKVGSVVVIPNGIVAEVAVAKSTSGVTSGGSSSAGLIHPLPNGRKTQGIHGYNGIDIGAPLGTTVRAAAAGTVIISASSGYNGGYGQYVVVKHANGTQTLYAHLSSNAVRVGDKVSQGQKLGGVGNTGRSTGPHLHFEVRGAKNPF</sequence>
<dbReference type="PANTHER" id="PTHR21666">
    <property type="entry name" value="PEPTIDASE-RELATED"/>
    <property type="match status" value="1"/>
</dbReference>
<name>A0A1F6DFG4_9BACT</name>
<dbReference type="AlphaFoldDB" id="A0A1F6DFG4"/>
<comment type="caution">
    <text evidence="2">The sequence shown here is derived from an EMBL/GenBank/DDBJ whole genome shotgun (WGS) entry which is preliminary data.</text>
</comment>
<dbReference type="Pfam" id="PF01476">
    <property type="entry name" value="LysM"/>
    <property type="match status" value="2"/>
</dbReference>
<dbReference type="Gene3D" id="3.10.350.10">
    <property type="entry name" value="LysM domain"/>
    <property type="match status" value="2"/>
</dbReference>
<proteinExistence type="predicted"/>
<dbReference type="GO" id="GO:0004222">
    <property type="term" value="F:metalloendopeptidase activity"/>
    <property type="evidence" value="ECO:0007669"/>
    <property type="project" value="TreeGrafter"/>
</dbReference>
<dbReference type="CDD" id="cd00118">
    <property type="entry name" value="LysM"/>
    <property type="match status" value="2"/>
</dbReference>
<organism evidence="2 3">
    <name type="scientific">Candidatus Kaiserbacteria bacterium RIFCSPHIGHO2_02_FULL_50_50</name>
    <dbReference type="NCBI Taxonomy" id="1798492"/>
    <lineage>
        <taxon>Bacteria</taxon>
        <taxon>Candidatus Kaiseribacteriota</taxon>
    </lineage>
</organism>
<dbReference type="InterPro" id="IPR016047">
    <property type="entry name" value="M23ase_b-sheet_dom"/>
</dbReference>
<evidence type="ECO:0000313" key="3">
    <source>
        <dbReference type="Proteomes" id="UP000178794"/>
    </source>
</evidence>